<dbReference type="AlphaFoldDB" id="A0A419WGC4"/>
<comment type="caution">
    <text evidence="1">The sequence shown here is derived from an EMBL/GenBank/DDBJ whole genome shotgun (WGS) entry which is preliminary data.</text>
</comment>
<accession>A0A419WGC4</accession>
<evidence type="ECO:0000313" key="2">
    <source>
        <dbReference type="Proteomes" id="UP000284531"/>
    </source>
</evidence>
<name>A0A419WGC4_9BACT</name>
<evidence type="ECO:0000313" key="1">
    <source>
        <dbReference type="EMBL" id="RKD94561.1"/>
    </source>
</evidence>
<sequence>MKNLLLSSLFMIAILLSACKNERQSKSIDVPDGKEKITVTELINGNTYSYIKGNNENSEIWVAIRKQPIEIGKTYFYKDALPMKDFHSKELNRTFPLIYFLNSISSETSKKADFNHGSQMKKPTAVKVEVDIKASEDFTNIENIYKKKDQLVNSIIKVKGKVTKFNKNILNKNWIHIQDGTEYNGNFDLTITSTQTVSTGEVVEFKGVLITNKDFGAGYKYDVLLEKAVKLNNTKHQ</sequence>
<dbReference type="PROSITE" id="PS51257">
    <property type="entry name" value="PROKAR_LIPOPROTEIN"/>
    <property type="match status" value="1"/>
</dbReference>
<gene>
    <name evidence="1" type="ORF">BXY64_4149</name>
</gene>
<dbReference type="OrthoDB" id="1118190at2"/>
<dbReference type="Proteomes" id="UP000284531">
    <property type="component" value="Unassembled WGS sequence"/>
</dbReference>
<reference evidence="1 2" key="1">
    <citation type="submission" date="2018-09" db="EMBL/GenBank/DDBJ databases">
        <title>Genomic Encyclopedia of Archaeal and Bacterial Type Strains, Phase II (KMG-II): from individual species to whole genera.</title>
        <authorList>
            <person name="Goeker M."/>
        </authorList>
    </citation>
    <scope>NUCLEOTIDE SEQUENCE [LARGE SCALE GENOMIC DNA]</scope>
    <source>
        <strain evidence="1 2">DSM 21950</strain>
    </source>
</reference>
<keyword evidence="2" id="KW-1185">Reference proteome</keyword>
<protein>
    <submittedName>
        <fullName evidence="1">Uncharacterized protein</fullName>
    </submittedName>
</protein>
<dbReference type="RefSeq" id="WP_147376060.1">
    <property type="nucleotide sequence ID" value="NZ_RAPQ01000014.1"/>
</dbReference>
<organism evidence="1 2">
    <name type="scientific">Marinifilum flexuosum</name>
    <dbReference type="NCBI Taxonomy" id="1117708"/>
    <lineage>
        <taxon>Bacteria</taxon>
        <taxon>Pseudomonadati</taxon>
        <taxon>Bacteroidota</taxon>
        <taxon>Bacteroidia</taxon>
        <taxon>Marinilabiliales</taxon>
        <taxon>Marinifilaceae</taxon>
    </lineage>
</organism>
<proteinExistence type="predicted"/>
<dbReference type="EMBL" id="RAPQ01000014">
    <property type="protein sequence ID" value="RKD94561.1"/>
    <property type="molecule type" value="Genomic_DNA"/>
</dbReference>